<dbReference type="EMBL" id="WBVO01000005">
    <property type="protein sequence ID" value="KAB2810195.1"/>
    <property type="molecule type" value="Genomic_DNA"/>
</dbReference>
<organism evidence="1 2">
    <name type="scientific">Phaeocystidibacter luteus</name>
    <dbReference type="NCBI Taxonomy" id="911197"/>
    <lineage>
        <taxon>Bacteria</taxon>
        <taxon>Pseudomonadati</taxon>
        <taxon>Bacteroidota</taxon>
        <taxon>Flavobacteriia</taxon>
        <taxon>Flavobacteriales</taxon>
        <taxon>Phaeocystidibacteraceae</taxon>
        <taxon>Phaeocystidibacter</taxon>
    </lineage>
</organism>
<dbReference type="Pfam" id="PF09720">
    <property type="entry name" value="Unstab_antitox"/>
    <property type="match status" value="1"/>
</dbReference>
<dbReference type="RefSeq" id="WP_170266407.1">
    <property type="nucleotide sequence ID" value="NZ_WBVO01000005.1"/>
</dbReference>
<dbReference type="AlphaFoldDB" id="A0A6N6RKI3"/>
<dbReference type="InterPro" id="IPR013406">
    <property type="entry name" value="CHP02574_addiction_mod"/>
</dbReference>
<protein>
    <submittedName>
        <fullName evidence="1">Addiction module protein</fullName>
    </submittedName>
</protein>
<reference evidence="1 2" key="1">
    <citation type="submission" date="2019-09" db="EMBL/GenBank/DDBJ databases">
        <title>Genomes of family Cryomorphaceae.</title>
        <authorList>
            <person name="Bowman J.P."/>
        </authorList>
    </citation>
    <scope>NUCLEOTIDE SEQUENCE [LARGE SCALE GENOMIC DNA]</scope>
    <source>
        <strain evidence="1 2">LMG 25704</strain>
    </source>
</reference>
<sequence>MKHFMTISERLDRIFLLLKEADAGMLEKVEALLERGNSSNISKAQKRELDKQEKLYKTGAGKTYSWEEIKQELIDKHGLQD</sequence>
<evidence type="ECO:0000313" key="2">
    <source>
        <dbReference type="Proteomes" id="UP000468650"/>
    </source>
</evidence>
<name>A0A6N6RKI3_9FLAO</name>
<dbReference type="Proteomes" id="UP000468650">
    <property type="component" value="Unassembled WGS sequence"/>
</dbReference>
<gene>
    <name evidence="1" type="ORF">F8C67_08145</name>
</gene>
<evidence type="ECO:0000313" key="1">
    <source>
        <dbReference type="EMBL" id="KAB2810195.1"/>
    </source>
</evidence>
<comment type="caution">
    <text evidence="1">The sequence shown here is derived from an EMBL/GenBank/DDBJ whole genome shotgun (WGS) entry which is preliminary data.</text>
</comment>
<keyword evidence="2" id="KW-1185">Reference proteome</keyword>
<proteinExistence type="predicted"/>
<accession>A0A6N6RKI3</accession>